<dbReference type="RefSeq" id="WP_254573462.1">
    <property type="nucleotide sequence ID" value="NZ_CP098502.1"/>
</dbReference>
<protein>
    <submittedName>
        <fullName evidence="3">Cupin domain-containing protein</fullName>
    </submittedName>
</protein>
<dbReference type="SUPFAM" id="SSF51182">
    <property type="entry name" value="RmlC-like cupins"/>
    <property type="match status" value="1"/>
</dbReference>
<evidence type="ECO:0000259" key="2">
    <source>
        <dbReference type="Pfam" id="PF07883"/>
    </source>
</evidence>
<dbReference type="InterPro" id="IPR014710">
    <property type="entry name" value="RmlC-like_jellyroll"/>
</dbReference>
<name>A0ABY5E1U3_9ACTN</name>
<evidence type="ECO:0000313" key="4">
    <source>
        <dbReference type="Proteomes" id="UP001056035"/>
    </source>
</evidence>
<organism evidence="3 4">
    <name type="scientific">Paraconexibacter antarcticus</name>
    <dbReference type="NCBI Taxonomy" id="2949664"/>
    <lineage>
        <taxon>Bacteria</taxon>
        <taxon>Bacillati</taxon>
        <taxon>Actinomycetota</taxon>
        <taxon>Thermoleophilia</taxon>
        <taxon>Solirubrobacterales</taxon>
        <taxon>Paraconexibacteraceae</taxon>
        <taxon>Paraconexibacter</taxon>
    </lineage>
</organism>
<dbReference type="Pfam" id="PF07883">
    <property type="entry name" value="Cupin_2"/>
    <property type="match status" value="1"/>
</dbReference>
<dbReference type="Proteomes" id="UP001056035">
    <property type="component" value="Chromosome"/>
</dbReference>
<dbReference type="EMBL" id="CP098502">
    <property type="protein sequence ID" value="UTI66807.1"/>
    <property type="molecule type" value="Genomic_DNA"/>
</dbReference>
<accession>A0ABY5E1U3</accession>
<evidence type="ECO:0000313" key="3">
    <source>
        <dbReference type="EMBL" id="UTI66807.1"/>
    </source>
</evidence>
<sequence length="124" mass="13156">MSGYTKKNLRELEDDAAKNGMGEGFSARFAAGALECEATGFALQTLAPGVSVPFAHRHDEAEEVYVVIAGSGTMIVGDESIPVTALDAVRVSPKLTRTFDAGDEGLEYLVFGPRHQGDGEIVPR</sequence>
<keyword evidence="1" id="KW-0479">Metal-binding</keyword>
<proteinExistence type="predicted"/>
<dbReference type="InterPro" id="IPR013096">
    <property type="entry name" value="Cupin_2"/>
</dbReference>
<feature type="domain" description="Cupin type-2" evidence="2">
    <location>
        <begin position="43"/>
        <end position="110"/>
    </location>
</feature>
<evidence type="ECO:0000256" key="1">
    <source>
        <dbReference type="ARBA" id="ARBA00022723"/>
    </source>
</evidence>
<keyword evidence="4" id="KW-1185">Reference proteome</keyword>
<gene>
    <name evidence="3" type="ORF">NBH00_11505</name>
</gene>
<dbReference type="InterPro" id="IPR011051">
    <property type="entry name" value="RmlC_Cupin_sf"/>
</dbReference>
<reference evidence="3 4" key="1">
    <citation type="submission" date="2022-06" db="EMBL/GenBank/DDBJ databases">
        <title>Paraconexibacter antarcticus.</title>
        <authorList>
            <person name="Kim C.S."/>
        </authorList>
    </citation>
    <scope>NUCLEOTIDE SEQUENCE [LARGE SCALE GENOMIC DNA]</scope>
    <source>
        <strain evidence="3 4">02-257</strain>
    </source>
</reference>
<dbReference type="PANTHER" id="PTHR35848">
    <property type="entry name" value="OXALATE-BINDING PROTEIN"/>
    <property type="match status" value="1"/>
</dbReference>
<dbReference type="InterPro" id="IPR051610">
    <property type="entry name" value="GPI/OXD"/>
</dbReference>
<dbReference type="Gene3D" id="2.60.120.10">
    <property type="entry name" value="Jelly Rolls"/>
    <property type="match status" value="1"/>
</dbReference>